<comment type="caution">
    <text evidence="2">The sequence shown here is derived from an EMBL/GenBank/DDBJ whole genome shotgun (WGS) entry which is preliminary data.</text>
</comment>
<dbReference type="AlphaFoldDB" id="A0A0F9LKB0"/>
<dbReference type="EMBL" id="LAZR01007073">
    <property type="protein sequence ID" value="KKM87646.1"/>
    <property type="molecule type" value="Genomic_DNA"/>
</dbReference>
<evidence type="ECO:0000256" key="1">
    <source>
        <dbReference type="SAM" id="Phobius"/>
    </source>
</evidence>
<keyword evidence="1" id="KW-1133">Transmembrane helix</keyword>
<sequence length="130" mass="15122">MIGIKNLINDSYIIYNIIKTVKFPVFNYVKVYIIVHRALFKAKSVIRQEIAMKITTRVYISTLLLIGFAVTVGLSLFHTTQQLKDKIGSIHHIEGILRGIDELHITTNDYLQYHGERARFQWQSKHDSFT</sequence>
<protein>
    <submittedName>
        <fullName evidence="2">Uncharacterized protein</fullName>
    </submittedName>
</protein>
<feature type="transmembrane region" description="Helical" evidence="1">
    <location>
        <begin position="12"/>
        <end position="35"/>
    </location>
</feature>
<feature type="transmembrane region" description="Helical" evidence="1">
    <location>
        <begin position="56"/>
        <end position="77"/>
    </location>
</feature>
<evidence type="ECO:0000313" key="2">
    <source>
        <dbReference type="EMBL" id="KKM87646.1"/>
    </source>
</evidence>
<reference evidence="2" key="1">
    <citation type="journal article" date="2015" name="Nature">
        <title>Complex archaea that bridge the gap between prokaryotes and eukaryotes.</title>
        <authorList>
            <person name="Spang A."/>
            <person name="Saw J.H."/>
            <person name="Jorgensen S.L."/>
            <person name="Zaremba-Niedzwiedzka K."/>
            <person name="Martijn J."/>
            <person name="Lind A.E."/>
            <person name="van Eijk R."/>
            <person name="Schleper C."/>
            <person name="Guy L."/>
            <person name="Ettema T.J."/>
        </authorList>
    </citation>
    <scope>NUCLEOTIDE SEQUENCE</scope>
</reference>
<keyword evidence="1" id="KW-0472">Membrane</keyword>
<accession>A0A0F9LKB0</accession>
<keyword evidence="1" id="KW-0812">Transmembrane</keyword>
<proteinExistence type="predicted"/>
<organism evidence="2">
    <name type="scientific">marine sediment metagenome</name>
    <dbReference type="NCBI Taxonomy" id="412755"/>
    <lineage>
        <taxon>unclassified sequences</taxon>
        <taxon>metagenomes</taxon>
        <taxon>ecological metagenomes</taxon>
    </lineage>
</organism>
<name>A0A0F9LKB0_9ZZZZ</name>
<gene>
    <name evidence="2" type="ORF">LCGC14_1266720</name>
</gene>